<comment type="caution">
    <text evidence="1">The sequence shown here is derived from an EMBL/GenBank/DDBJ whole genome shotgun (WGS) entry which is preliminary data.</text>
</comment>
<evidence type="ECO:0000313" key="1">
    <source>
        <dbReference type="EMBL" id="MBD1270713.1"/>
    </source>
</evidence>
<reference evidence="1" key="2">
    <citation type="submission" date="2020-09" db="EMBL/GenBank/DDBJ databases">
        <title>Novel species in genus Aeromicrobium.</title>
        <authorList>
            <person name="Zhang G."/>
        </authorList>
    </citation>
    <scope>NUCLEOTIDE SEQUENCE</scope>
    <source>
        <strain evidence="1">SSW1-57</strain>
    </source>
</reference>
<name>A0A8I0KM25_9ACTN</name>
<organism evidence="1 5">
    <name type="scientific">Aeromicrobium tamlense</name>
    <dbReference type="NCBI Taxonomy" id="375541"/>
    <lineage>
        <taxon>Bacteria</taxon>
        <taxon>Bacillati</taxon>
        <taxon>Actinomycetota</taxon>
        <taxon>Actinomycetes</taxon>
        <taxon>Propionibacteriales</taxon>
        <taxon>Nocardioidaceae</taxon>
        <taxon>Aeromicrobium</taxon>
    </lineage>
</organism>
<dbReference type="EMBL" id="JACBZN010000001">
    <property type="protein sequence ID" value="NYI38105.1"/>
    <property type="molecule type" value="Genomic_DNA"/>
</dbReference>
<reference evidence="3 4" key="1">
    <citation type="submission" date="2020-07" db="EMBL/GenBank/DDBJ databases">
        <title>Sequencing the genomes of 1000 actinobacteria strains.</title>
        <authorList>
            <person name="Klenk H.-P."/>
        </authorList>
    </citation>
    <scope>NUCLEOTIDE SEQUENCE [LARGE SCALE GENOMIC DNA]</scope>
    <source>
        <strain evidence="3 4">DSM 19087</strain>
    </source>
</reference>
<dbReference type="Proteomes" id="UP000659061">
    <property type="component" value="Unassembled WGS sequence"/>
</dbReference>
<dbReference type="EMBL" id="JACWMT010000003">
    <property type="protein sequence ID" value="MBD1271155.1"/>
    <property type="molecule type" value="Genomic_DNA"/>
</dbReference>
<dbReference type="AlphaFoldDB" id="A0A8I0KM25"/>
<dbReference type="EMBL" id="JACWMT010000002">
    <property type="protein sequence ID" value="MBD1270713.1"/>
    <property type="molecule type" value="Genomic_DNA"/>
</dbReference>
<dbReference type="Proteomes" id="UP000587211">
    <property type="component" value="Unassembled WGS sequence"/>
</dbReference>
<evidence type="ECO:0000313" key="5">
    <source>
        <dbReference type="Proteomes" id="UP000659061"/>
    </source>
</evidence>
<evidence type="ECO:0000313" key="2">
    <source>
        <dbReference type="EMBL" id="MBD1271155.1"/>
    </source>
</evidence>
<dbReference type="RefSeq" id="WP_179424546.1">
    <property type="nucleotide sequence ID" value="NZ_BAAAMP010000001.1"/>
</dbReference>
<keyword evidence="4" id="KW-1185">Reference proteome</keyword>
<sequence length="217" mass="24499">MRVSRGMHHLSIGFVPNWSAVGGGWFATKPSGATARGDRSAPPFIASIWRRLSSGHEHAGLPDSCEDLTPVVDRAVALLTESYRPVDFDELDLTLGWTDEKSRLEFLEVTRRLETRLRRRLRRQWTVRVSPSPGVVEVTLMGEYMCDWPLWTHDGLSDPDDWTMLSDDLKEKLRAWAVTADPDHVPGPDPLVTEQLLQELRSVLGSRFVVYGFDSDA</sequence>
<evidence type="ECO:0000313" key="3">
    <source>
        <dbReference type="EMBL" id="NYI38105.1"/>
    </source>
</evidence>
<protein>
    <submittedName>
        <fullName evidence="1">Uncharacterized protein</fullName>
    </submittedName>
</protein>
<proteinExistence type="predicted"/>
<accession>A0A8I0KM25</accession>
<evidence type="ECO:0000313" key="4">
    <source>
        <dbReference type="Proteomes" id="UP000587211"/>
    </source>
</evidence>
<gene>
    <name evidence="3" type="ORF">BJ975_001480</name>
    <name evidence="1" type="ORF">IDH50_10765</name>
    <name evidence="2" type="ORF">IDH50_12995</name>
</gene>